<dbReference type="eggNOG" id="ENOG502RZT3">
    <property type="taxonomic scope" value="Eukaryota"/>
</dbReference>
<feature type="region of interest" description="Disordered" evidence="1">
    <location>
        <begin position="289"/>
        <end position="315"/>
    </location>
</feature>
<organism evidence="2 3">
    <name type="scientific">Torulaspora delbrueckii</name>
    <name type="common">Yeast</name>
    <name type="synonym">Candida colliculosa</name>
    <dbReference type="NCBI Taxonomy" id="4950"/>
    <lineage>
        <taxon>Eukaryota</taxon>
        <taxon>Fungi</taxon>
        <taxon>Dikarya</taxon>
        <taxon>Ascomycota</taxon>
        <taxon>Saccharomycotina</taxon>
        <taxon>Saccharomycetes</taxon>
        <taxon>Saccharomycetales</taxon>
        <taxon>Saccharomycetaceae</taxon>
        <taxon>Torulaspora</taxon>
    </lineage>
</organism>
<gene>
    <name evidence="2" type="primary">TDEL0D01780</name>
    <name evidence="2" type="ORF">TDEL_0D01780</name>
</gene>
<dbReference type="InterPro" id="IPR035187">
    <property type="entry name" value="Mpm1"/>
</dbReference>
<evidence type="ECO:0000313" key="3">
    <source>
        <dbReference type="Proteomes" id="UP000005627"/>
    </source>
</evidence>
<keyword evidence="3" id="KW-1185">Reference proteome</keyword>
<evidence type="ECO:0000313" key="2">
    <source>
        <dbReference type="EMBL" id="CCE91762.1"/>
    </source>
</evidence>
<dbReference type="InParanoid" id="G8ZT18"/>
<reference evidence="2 3" key="1">
    <citation type="journal article" date="2011" name="Proc. Natl. Acad. Sci. U.S.A.">
        <title>Evolutionary erosion of yeast sex chromosomes by mating-type switching accidents.</title>
        <authorList>
            <person name="Gordon J.L."/>
            <person name="Armisen D."/>
            <person name="Proux-Wera E."/>
            <person name="Oheigeartaigh S.S."/>
            <person name="Byrne K.P."/>
            <person name="Wolfe K.H."/>
        </authorList>
    </citation>
    <scope>NUCLEOTIDE SEQUENCE [LARGE SCALE GENOMIC DNA]</scope>
    <source>
        <strain evidence="3">ATCC 10662 / CBS 1146 / NBRC 0425 / NCYC 2629 / NRRL Y-866</strain>
    </source>
</reference>
<dbReference type="OrthoDB" id="4044171at2759"/>
<dbReference type="GeneID" id="11502197"/>
<sequence length="315" mass="35938">MGLCSGNNDKQVEEVNERILKDETEDPVSDKLGSITDSMSSIWKDSSSLWSHALDNPDKFLTQLTGSQNNHDRDLWDNFAMSASDAMGSLLDVMGLPGGYGNPNRVKYLMDEPFTSDEVVRQGITGLYNYRTPTELQFTECNKVGGLSVWNTKGWWRCLFPEKEVSERLADQKDKLQYVLTKEKVEGDSKHKFGLFFPEYTGFLTWKSHMNQLIRERADKEVAVIQTEPKLSTPEDLMVDTSKMNDDRDKKVIGTSEYVTYTYTPEGQKEVKKTKTFYDNGTVLVRSENKLTPADRSEPQFDTSEKIISVKDDEK</sequence>
<dbReference type="AlphaFoldDB" id="G8ZT18"/>
<dbReference type="EMBL" id="HE616745">
    <property type="protein sequence ID" value="CCE91762.1"/>
    <property type="molecule type" value="Genomic_DNA"/>
</dbReference>
<dbReference type="FunCoup" id="G8ZT18">
    <property type="interactions" value="524"/>
</dbReference>
<name>G8ZT18_TORDE</name>
<evidence type="ECO:0000256" key="1">
    <source>
        <dbReference type="SAM" id="MobiDB-lite"/>
    </source>
</evidence>
<dbReference type="HOGENOM" id="CLU_083081_0_0_1"/>
<dbReference type="RefSeq" id="XP_003680973.1">
    <property type="nucleotide sequence ID" value="XM_003680925.1"/>
</dbReference>
<dbReference type="KEGG" id="tdl:TDEL_0D01780"/>
<evidence type="ECO:0008006" key="4">
    <source>
        <dbReference type="Google" id="ProtNLM"/>
    </source>
</evidence>
<protein>
    <recommendedName>
        <fullName evidence="4">Mitochondrial peculiar membrane protein 1</fullName>
    </recommendedName>
</protein>
<proteinExistence type="predicted"/>
<dbReference type="Proteomes" id="UP000005627">
    <property type="component" value="Chromosome 4"/>
</dbReference>
<dbReference type="Pfam" id="PF17234">
    <property type="entry name" value="MPM1"/>
    <property type="match status" value="1"/>
</dbReference>
<accession>G8ZT18</accession>